<dbReference type="EMBL" id="JBJXBP010000005">
    <property type="protein sequence ID" value="KAL3828099.1"/>
    <property type="molecule type" value="Genomic_DNA"/>
</dbReference>
<proteinExistence type="predicted"/>
<gene>
    <name evidence="1" type="ORF">ACJIZ3_016901</name>
</gene>
<evidence type="ECO:0000313" key="2">
    <source>
        <dbReference type="Proteomes" id="UP001634393"/>
    </source>
</evidence>
<comment type="caution">
    <text evidence="1">The sequence shown here is derived from an EMBL/GenBank/DDBJ whole genome shotgun (WGS) entry which is preliminary data.</text>
</comment>
<organism evidence="1 2">
    <name type="scientific">Penstemon smallii</name>
    <dbReference type="NCBI Taxonomy" id="265156"/>
    <lineage>
        <taxon>Eukaryota</taxon>
        <taxon>Viridiplantae</taxon>
        <taxon>Streptophyta</taxon>
        <taxon>Embryophyta</taxon>
        <taxon>Tracheophyta</taxon>
        <taxon>Spermatophyta</taxon>
        <taxon>Magnoliopsida</taxon>
        <taxon>eudicotyledons</taxon>
        <taxon>Gunneridae</taxon>
        <taxon>Pentapetalae</taxon>
        <taxon>asterids</taxon>
        <taxon>lamiids</taxon>
        <taxon>Lamiales</taxon>
        <taxon>Plantaginaceae</taxon>
        <taxon>Cheloneae</taxon>
        <taxon>Penstemon</taxon>
    </lineage>
</organism>
<reference evidence="1 2" key="1">
    <citation type="submission" date="2024-12" db="EMBL/GenBank/DDBJ databases">
        <title>The unique morphological basis and parallel evolutionary history of personate flowers in Penstemon.</title>
        <authorList>
            <person name="Depatie T.H."/>
            <person name="Wessinger C.A."/>
        </authorList>
    </citation>
    <scope>NUCLEOTIDE SEQUENCE [LARGE SCALE GENOMIC DNA]</scope>
    <source>
        <strain evidence="1">WTNN_2</strain>
        <tissue evidence="1">Leaf</tissue>
    </source>
</reference>
<dbReference type="AlphaFoldDB" id="A0ABD3SU37"/>
<sequence length="87" mass="9948">MDWQCGGANAELLRLKLNMGRERSRIYDFKATCLLIIQNANCSTNSSVNQKPFLVKFPKLQVHAFLQSMELPLQNVVRTCSTEPKYV</sequence>
<protein>
    <submittedName>
        <fullName evidence="1">Uncharacterized protein</fullName>
    </submittedName>
</protein>
<evidence type="ECO:0000313" key="1">
    <source>
        <dbReference type="EMBL" id="KAL3828099.1"/>
    </source>
</evidence>
<dbReference type="Proteomes" id="UP001634393">
    <property type="component" value="Unassembled WGS sequence"/>
</dbReference>
<accession>A0ABD3SU37</accession>
<keyword evidence="2" id="KW-1185">Reference proteome</keyword>
<name>A0ABD3SU37_9LAMI</name>